<dbReference type="AlphaFoldDB" id="A0A5C8NG25"/>
<sequence length="243" mass="26718">MARLKKDERICPFCAETIKAAATKCRYCQSDLPPEPKAAPEPEPVVESDEPTEVELVEPTVVELVETTEPELQEPRDVRTFLQERLTLLLAGAVLLAAAGVGVCWWRAEHGSPTIDEDARTQVLVSAADLTQRTLSYDYKSLDQDMETATAKMTPGFRKEYRSTMEQVRANTEKNKIVLEAAAVASAIIDVSETKAKVLVFANQTTTVGTGKAKKQQLLRNSLVVTLERDGGDWVIDKLTALG</sequence>
<keyword evidence="2 4" id="KW-0472">Membrane</keyword>
<keyword evidence="4" id="KW-0812">Transmembrane</keyword>
<evidence type="ECO:0000313" key="6">
    <source>
        <dbReference type="Proteomes" id="UP000321571"/>
    </source>
</evidence>
<reference evidence="5 6" key="1">
    <citation type="submission" date="2019-06" db="EMBL/GenBank/DDBJ databases">
        <title>Aeromicrobium sp. nov., isolated from a maize field.</title>
        <authorList>
            <person name="Lin S.-Y."/>
            <person name="Tsai C.-F."/>
            <person name="Young C.-C."/>
        </authorList>
    </citation>
    <scope>NUCLEOTIDE SEQUENCE [LARGE SCALE GENOMIC DNA]</scope>
    <source>
        <strain evidence="5 6">CC-CFT486</strain>
    </source>
</reference>
<protein>
    <recommendedName>
        <fullName evidence="7">Zinc ribbon domain-containing protein</fullName>
    </recommendedName>
</protein>
<dbReference type="Proteomes" id="UP000321571">
    <property type="component" value="Unassembled WGS sequence"/>
</dbReference>
<evidence type="ECO:0000256" key="1">
    <source>
        <dbReference type="ARBA" id="ARBA00004370"/>
    </source>
</evidence>
<feature type="region of interest" description="Disordered" evidence="3">
    <location>
        <begin position="32"/>
        <end position="51"/>
    </location>
</feature>
<comment type="caution">
    <text evidence="5">The sequence shown here is derived from an EMBL/GenBank/DDBJ whole genome shotgun (WGS) entry which is preliminary data.</text>
</comment>
<dbReference type="PANTHER" id="PTHR37042:SF4">
    <property type="entry name" value="OUTER MEMBRANE PROTEIN RV1973"/>
    <property type="match status" value="1"/>
</dbReference>
<keyword evidence="6" id="KW-1185">Reference proteome</keyword>
<dbReference type="EMBL" id="VDUX01000004">
    <property type="protein sequence ID" value="TXL60759.1"/>
    <property type="molecule type" value="Genomic_DNA"/>
</dbReference>
<gene>
    <name evidence="5" type="ORF">FHP06_10060</name>
</gene>
<comment type="subcellular location">
    <subcellularLocation>
        <location evidence="1">Membrane</location>
    </subcellularLocation>
</comment>
<keyword evidence="4" id="KW-1133">Transmembrane helix</keyword>
<evidence type="ECO:0000256" key="4">
    <source>
        <dbReference type="SAM" id="Phobius"/>
    </source>
</evidence>
<accession>A0A5C8NG25</accession>
<organism evidence="5 6">
    <name type="scientific">Aeromicrobium terrae</name>
    <dbReference type="NCBI Taxonomy" id="2498846"/>
    <lineage>
        <taxon>Bacteria</taxon>
        <taxon>Bacillati</taxon>
        <taxon>Actinomycetota</taxon>
        <taxon>Actinomycetes</taxon>
        <taxon>Propionibacteriales</taxon>
        <taxon>Nocardioidaceae</taxon>
        <taxon>Aeromicrobium</taxon>
    </lineage>
</organism>
<feature type="transmembrane region" description="Helical" evidence="4">
    <location>
        <begin position="86"/>
        <end position="108"/>
    </location>
</feature>
<evidence type="ECO:0000313" key="5">
    <source>
        <dbReference type="EMBL" id="TXL60759.1"/>
    </source>
</evidence>
<feature type="compositionally biased region" description="Pro residues" evidence="3">
    <location>
        <begin position="33"/>
        <end position="43"/>
    </location>
</feature>
<dbReference type="GO" id="GO:0016020">
    <property type="term" value="C:membrane"/>
    <property type="evidence" value="ECO:0007669"/>
    <property type="project" value="UniProtKB-SubCell"/>
</dbReference>
<proteinExistence type="predicted"/>
<dbReference type="PANTHER" id="PTHR37042">
    <property type="entry name" value="OUTER MEMBRANE PROTEIN RV1973"/>
    <property type="match status" value="1"/>
</dbReference>
<dbReference type="RefSeq" id="WP_147686348.1">
    <property type="nucleotide sequence ID" value="NZ_VDUX01000004.1"/>
</dbReference>
<name>A0A5C8NG25_9ACTN</name>
<dbReference type="OrthoDB" id="3828517at2"/>
<evidence type="ECO:0000256" key="3">
    <source>
        <dbReference type="SAM" id="MobiDB-lite"/>
    </source>
</evidence>
<evidence type="ECO:0000256" key="2">
    <source>
        <dbReference type="ARBA" id="ARBA00023136"/>
    </source>
</evidence>
<evidence type="ECO:0008006" key="7">
    <source>
        <dbReference type="Google" id="ProtNLM"/>
    </source>
</evidence>